<evidence type="ECO:0000256" key="1">
    <source>
        <dbReference type="ARBA" id="ARBA00008601"/>
    </source>
</evidence>
<dbReference type="AlphaFoldDB" id="A0AAD1UE59"/>
<dbReference type="EC" id="3.1.3.48" evidence="2"/>
<feature type="domain" description="Tyrosine specific protein phosphatases" evidence="6">
    <location>
        <begin position="72"/>
        <end position="137"/>
    </location>
</feature>
<dbReference type="PROSITE" id="PS50056">
    <property type="entry name" value="TYR_PHOSPHATASE_2"/>
    <property type="match status" value="1"/>
</dbReference>
<dbReference type="Pfam" id="PF00782">
    <property type="entry name" value="DSPc"/>
    <property type="match status" value="1"/>
</dbReference>
<keyword evidence="8" id="KW-1185">Reference proteome</keyword>
<dbReference type="PROSITE" id="PS50054">
    <property type="entry name" value="TYR_PHOSPHATASE_DUAL"/>
    <property type="match status" value="1"/>
</dbReference>
<evidence type="ECO:0000313" key="7">
    <source>
        <dbReference type="EMBL" id="CAI2367124.1"/>
    </source>
</evidence>
<dbReference type="InterPro" id="IPR016130">
    <property type="entry name" value="Tyr_Pase_AS"/>
</dbReference>
<evidence type="ECO:0000259" key="6">
    <source>
        <dbReference type="PROSITE" id="PS50056"/>
    </source>
</evidence>
<dbReference type="PROSITE" id="PS00383">
    <property type="entry name" value="TYR_PHOSPHATASE_1"/>
    <property type="match status" value="1"/>
</dbReference>
<dbReference type="GO" id="GO:0004725">
    <property type="term" value="F:protein tyrosine phosphatase activity"/>
    <property type="evidence" value="ECO:0007669"/>
    <property type="project" value="UniProtKB-EC"/>
</dbReference>
<reference evidence="7" key="1">
    <citation type="submission" date="2023-07" db="EMBL/GenBank/DDBJ databases">
        <authorList>
            <consortium name="AG Swart"/>
            <person name="Singh M."/>
            <person name="Singh A."/>
            <person name="Seah K."/>
            <person name="Emmerich C."/>
        </authorList>
    </citation>
    <scope>NUCLEOTIDE SEQUENCE</scope>
    <source>
        <strain evidence="7">DP1</strain>
    </source>
</reference>
<dbReference type="PANTHER" id="PTHR10159">
    <property type="entry name" value="DUAL SPECIFICITY PROTEIN PHOSPHATASE"/>
    <property type="match status" value="1"/>
</dbReference>
<organism evidence="7 8">
    <name type="scientific">Euplotes crassus</name>
    <dbReference type="NCBI Taxonomy" id="5936"/>
    <lineage>
        <taxon>Eukaryota</taxon>
        <taxon>Sar</taxon>
        <taxon>Alveolata</taxon>
        <taxon>Ciliophora</taxon>
        <taxon>Intramacronucleata</taxon>
        <taxon>Spirotrichea</taxon>
        <taxon>Hypotrichia</taxon>
        <taxon>Euplotida</taxon>
        <taxon>Euplotidae</taxon>
        <taxon>Moneuplotes</taxon>
    </lineage>
</organism>
<dbReference type="EMBL" id="CAMPGE010008219">
    <property type="protein sequence ID" value="CAI2367124.1"/>
    <property type="molecule type" value="Genomic_DNA"/>
</dbReference>
<accession>A0AAD1UE59</accession>
<dbReference type="SUPFAM" id="SSF52799">
    <property type="entry name" value="(Phosphotyrosine protein) phosphatases II"/>
    <property type="match status" value="1"/>
</dbReference>
<comment type="caution">
    <text evidence="7">The sequence shown here is derived from an EMBL/GenBank/DDBJ whole genome shotgun (WGS) entry which is preliminary data.</text>
</comment>
<dbReference type="SMART" id="SM00195">
    <property type="entry name" value="DSPc"/>
    <property type="match status" value="1"/>
</dbReference>
<dbReference type="PANTHER" id="PTHR10159:SF519">
    <property type="entry name" value="DUAL SPECIFICITY PROTEIN PHOSPHATASE MPK3"/>
    <property type="match status" value="1"/>
</dbReference>
<dbReference type="PRINTS" id="PR01908">
    <property type="entry name" value="ADSPHPHTASE"/>
</dbReference>
<evidence type="ECO:0000259" key="5">
    <source>
        <dbReference type="PROSITE" id="PS50054"/>
    </source>
</evidence>
<dbReference type="InterPro" id="IPR020422">
    <property type="entry name" value="TYR_PHOSPHATASE_DUAL_dom"/>
</dbReference>
<name>A0AAD1UE59_EUPCR</name>
<dbReference type="Proteomes" id="UP001295684">
    <property type="component" value="Unassembled WGS sequence"/>
</dbReference>
<comment type="similarity">
    <text evidence="1">Belongs to the protein-tyrosine phosphatase family. Non-receptor class dual specificity subfamily.</text>
</comment>
<dbReference type="Gene3D" id="3.90.190.10">
    <property type="entry name" value="Protein tyrosine phosphatase superfamily"/>
    <property type="match status" value="1"/>
</dbReference>
<evidence type="ECO:0000256" key="3">
    <source>
        <dbReference type="ARBA" id="ARBA00022801"/>
    </source>
</evidence>
<dbReference type="InterPro" id="IPR000387">
    <property type="entry name" value="Tyr_Pase_dom"/>
</dbReference>
<dbReference type="GO" id="GO:0005737">
    <property type="term" value="C:cytoplasm"/>
    <property type="evidence" value="ECO:0007669"/>
    <property type="project" value="TreeGrafter"/>
</dbReference>
<dbReference type="InterPro" id="IPR000340">
    <property type="entry name" value="Dual-sp_phosphatase_cat-dom"/>
</dbReference>
<keyword evidence="4" id="KW-0904">Protein phosphatase</keyword>
<protein>
    <recommendedName>
        <fullName evidence="2">protein-tyrosine-phosphatase</fullName>
        <ecNumber evidence="2">3.1.3.48</ecNumber>
    </recommendedName>
</protein>
<evidence type="ECO:0000313" key="8">
    <source>
        <dbReference type="Proteomes" id="UP001295684"/>
    </source>
</evidence>
<sequence length="400" mass="45660">MTDWFTNTDPMNLVIEGLYLGNYLAASDKKLLQKHGITHILRVVREDVGDVFPSDFTYKFLELRDIPEQDIKEHFKEAHDFIDSALRGSKDLMFQNKVLVHCHAGVSRSATIVISYLMKRYINFSFKEAFKFVKSKRSIIHPNSGFVKQLKEYEKQLKMKLLHSDSLSSFTSRVSQNNSSKDSVDLLSSKMNKLQTEKVVRTPRLEKIRYGPPAKKMSNPLPISTPFINMEKEKLASTLSQQNLFPPVPVISKGVVRTPTILSKSGLDIVARPKMVQRMSHSNPIQIHPSVYYTQNYRKSHFAKEKNSKDPFSSDYRSEKKYMTPQRTSLKAAGLGGFPDKSSYRYAPPADIQTPSWKAPGLLRIPKRTSSVANSQTFLTKSLSTRSLPKMEKKRVTFDV</sequence>
<dbReference type="InterPro" id="IPR029021">
    <property type="entry name" value="Prot-tyrosine_phosphatase-like"/>
</dbReference>
<dbReference type="CDD" id="cd14498">
    <property type="entry name" value="DSP"/>
    <property type="match status" value="1"/>
</dbReference>
<gene>
    <name evidence="7" type="ORF">ECRASSUSDP1_LOCUS8401</name>
</gene>
<evidence type="ECO:0000256" key="2">
    <source>
        <dbReference type="ARBA" id="ARBA00013064"/>
    </source>
</evidence>
<keyword evidence="3" id="KW-0378">Hydrolase</keyword>
<evidence type="ECO:0000256" key="4">
    <source>
        <dbReference type="ARBA" id="ARBA00022912"/>
    </source>
</evidence>
<proteinExistence type="inferred from homology"/>
<feature type="domain" description="Tyrosine-protein phosphatase" evidence="5">
    <location>
        <begin position="9"/>
        <end position="159"/>
    </location>
</feature>
<dbReference type="GO" id="GO:0043409">
    <property type="term" value="P:negative regulation of MAPK cascade"/>
    <property type="evidence" value="ECO:0007669"/>
    <property type="project" value="TreeGrafter"/>
</dbReference>